<reference evidence="1 2" key="1">
    <citation type="submission" date="2018-06" db="EMBL/GenBank/DDBJ databases">
        <authorList>
            <consortium name="Pathogen Informatics"/>
            <person name="Doyle S."/>
        </authorList>
    </citation>
    <scope>NUCLEOTIDE SEQUENCE [LARGE SCALE GENOMIC DNA]</scope>
    <source>
        <strain evidence="1 2">NCTC13043</strain>
    </source>
</reference>
<name>A0A379GA82_9BACT</name>
<dbReference type="AlphaFoldDB" id="A0A379GA82"/>
<sequence length="53" mass="5857">MSGSVSIPPSNKDWSTETFMDVNGDGLPDKIIKGNKVRLNLGYNFTEPIDWGN</sequence>
<protein>
    <submittedName>
        <fullName evidence="1">Uncharacterized protein</fullName>
    </submittedName>
</protein>
<gene>
    <name evidence="1" type="ORF">NCTC13043_02439</name>
</gene>
<evidence type="ECO:0000313" key="2">
    <source>
        <dbReference type="Proteomes" id="UP000254235"/>
    </source>
</evidence>
<organism evidence="1 2">
    <name type="scientific">Prevotella pallens</name>
    <dbReference type="NCBI Taxonomy" id="60133"/>
    <lineage>
        <taxon>Bacteria</taxon>
        <taxon>Pseudomonadati</taxon>
        <taxon>Bacteroidota</taxon>
        <taxon>Bacteroidia</taxon>
        <taxon>Bacteroidales</taxon>
        <taxon>Prevotellaceae</taxon>
        <taxon>Prevotella</taxon>
    </lineage>
</organism>
<dbReference type="EMBL" id="UGTP01000004">
    <property type="protein sequence ID" value="SUC37940.1"/>
    <property type="molecule type" value="Genomic_DNA"/>
</dbReference>
<evidence type="ECO:0000313" key="1">
    <source>
        <dbReference type="EMBL" id="SUC37940.1"/>
    </source>
</evidence>
<accession>A0A379GA82</accession>
<dbReference type="Proteomes" id="UP000254235">
    <property type="component" value="Unassembled WGS sequence"/>
</dbReference>
<proteinExistence type="predicted"/>